<evidence type="ECO:0000313" key="3">
    <source>
        <dbReference type="EMBL" id="KIY45685.1"/>
    </source>
</evidence>
<dbReference type="GO" id="GO:0043041">
    <property type="term" value="P:amino acid activation for nonribosomal peptide biosynthetic process"/>
    <property type="evidence" value="ECO:0007669"/>
    <property type="project" value="TreeGrafter"/>
</dbReference>
<dbReference type="AlphaFoldDB" id="A0A0D7A4L2"/>
<keyword evidence="4" id="KW-1185">Reference proteome</keyword>
<evidence type="ECO:0000313" key="4">
    <source>
        <dbReference type="Proteomes" id="UP000054144"/>
    </source>
</evidence>
<dbReference type="OrthoDB" id="408177at2759"/>
<dbReference type="InterPro" id="IPR023213">
    <property type="entry name" value="CAT-like_dom_sf"/>
</dbReference>
<dbReference type="GO" id="GO:0047527">
    <property type="term" value="F:2,3-dihydroxybenzoate-serine ligase activity"/>
    <property type="evidence" value="ECO:0007669"/>
    <property type="project" value="TreeGrafter"/>
</dbReference>
<evidence type="ECO:0000259" key="2">
    <source>
        <dbReference type="Pfam" id="PF00668"/>
    </source>
</evidence>
<dbReference type="Gene3D" id="3.30.559.30">
    <property type="entry name" value="Nonribosomal peptide synthetase, condensation domain"/>
    <property type="match status" value="1"/>
</dbReference>
<dbReference type="InterPro" id="IPR001242">
    <property type="entry name" value="Condensation_dom"/>
</dbReference>
<proteinExistence type="predicted"/>
<dbReference type="GO" id="GO:0005829">
    <property type="term" value="C:cytosol"/>
    <property type="evidence" value="ECO:0007669"/>
    <property type="project" value="TreeGrafter"/>
</dbReference>
<name>A0A0D7A4L2_9AGAR</name>
<feature type="non-terminal residue" evidence="3">
    <location>
        <position position="233"/>
    </location>
</feature>
<sequence length="233" mass="26937">MEVLDFVSTDIPFSDLSRELDPQIVFHENLAYEKKAFDLTRDVPLRRRLFKLAEENYVLSLTLHHIAYDGYSLGILKRELGQLYSHHAYDTTIHLPPLPIQFRDFAAWQRLPQQEALQHSKLKYWISQLRDNVPAEFPTDFVRPKVLPYDAGLAKFHVDANVVAKMTAIGSELGLTEFMVLLTMFRLLHYRYSGVLDATIGTLNGNRTREEIEGLVGFFVDTSCLRIRLEDHT</sequence>
<accession>A0A0D7A4L2</accession>
<feature type="domain" description="Condensation" evidence="2">
    <location>
        <begin position="33"/>
        <end position="232"/>
    </location>
</feature>
<dbReference type="Pfam" id="PF00668">
    <property type="entry name" value="Condensation"/>
    <property type="match status" value="1"/>
</dbReference>
<dbReference type="SUPFAM" id="SSF52777">
    <property type="entry name" value="CoA-dependent acyltransferases"/>
    <property type="match status" value="2"/>
</dbReference>
<reference evidence="3 4" key="1">
    <citation type="journal article" date="2015" name="Fungal Genet. Biol.">
        <title>Evolution of novel wood decay mechanisms in Agaricales revealed by the genome sequences of Fistulina hepatica and Cylindrobasidium torrendii.</title>
        <authorList>
            <person name="Floudas D."/>
            <person name="Held B.W."/>
            <person name="Riley R."/>
            <person name="Nagy L.G."/>
            <person name="Koehler G."/>
            <person name="Ransdell A.S."/>
            <person name="Younus H."/>
            <person name="Chow J."/>
            <person name="Chiniquy J."/>
            <person name="Lipzen A."/>
            <person name="Tritt A."/>
            <person name="Sun H."/>
            <person name="Haridas S."/>
            <person name="LaButti K."/>
            <person name="Ohm R.A."/>
            <person name="Kues U."/>
            <person name="Blanchette R.A."/>
            <person name="Grigoriev I.V."/>
            <person name="Minto R.E."/>
            <person name="Hibbett D.S."/>
        </authorList>
    </citation>
    <scope>NUCLEOTIDE SEQUENCE [LARGE SCALE GENOMIC DNA]</scope>
    <source>
        <strain evidence="3 4">ATCC 64428</strain>
    </source>
</reference>
<dbReference type="PANTHER" id="PTHR45527:SF1">
    <property type="entry name" value="FATTY ACID SYNTHASE"/>
    <property type="match status" value="1"/>
</dbReference>
<dbReference type="GO" id="GO:0031177">
    <property type="term" value="F:phosphopantetheine binding"/>
    <property type="evidence" value="ECO:0007669"/>
    <property type="project" value="TreeGrafter"/>
</dbReference>
<dbReference type="GO" id="GO:0009239">
    <property type="term" value="P:enterobactin biosynthetic process"/>
    <property type="evidence" value="ECO:0007669"/>
    <property type="project" value="TreeGrafter"/>
</dbReference>
<dbReference type="PANTHER" id="PTHR45527">
    <property type="entry name" value="NONRIBOSOMAL PEPTIDE SYNTHETASE"/>
    <property type="match status" value="1"/>
</dbReference>
<dbReference type="Proteomes" id="UP000054144">
    <property type="component" value="Unassembled WGS sequence"/>
</dbReference>
<keyword evidence="1" id="KW-0511">Multifunctional enzyme</keyword>
<protein>
    <submittedName>
        <fullName evidence="3">Condensation domain-containing protein</fullName>
    </submittedName>
</protein>
<gene>
    <name evidence="3" type="ORF">FISHEDRAFT_48614</name>
</gene>
<dbReference type="GO" id="GO:0009366">
    <property type="term" value="C:enterobactin synthetase complex"/>
    <property type="evidence" value="ECO:0007669"/>
    <property type="project" value="TreeGrafter"/>
</dbReference>
<organism evidence="3 4">
    <name type="scientific">Fistulina hepatica ATCC 64428</name>
    <dbReference type="NCBI Taxonomy" id="1128425"/>
    <lineage>
        <taxon>Eukaryota</taxon>
        <taxon>Fungi</taxon>
        <taxon>Dikarya</taxon>
        <taxon>Basidiomycota</taxon>
        <taxon>Agaricomycotina</taxon>
        <taxon>Agaricomycetes</taxon>
        <taxon>Agaricomycetidae</taxon>
        <taxon>Agaricales</taxon>
        <taxon>Fistulinaceae</taxon>
        <taxon>Fistulina</taxon>
    </lineage>
</organism>
<dbReference type="EMBL" id="KN882046">
    <property type="protein sequence ID" value="KIY45685.1"/>
    <property type="molecule type" value="Genomic_DNA"/>
</dbReference>
<dbReference type="Gene3D" id="3.30.559.10">
    <property type="entry name" value="Chloramphenicol acetyltransferase-like domain"/>
    <property type="match status" value="1"/>
</dbReference>
<evidence type="ECO:0000256" key="1">
    <source>
        <dbReference type="ARBA" id="ARBA00023268"/>
    </source>
</evidence>